<evidence type="ECO:0000256" key="6">
    <source>
        <dbReference type="SAM" id="SignalP"/>
    </source>
</evidence>
<comment type="similarity">
    <text evidence="1">Belongs to the sulfatase family.</text>
</comment>
<dbReference type="SUPFAM" id="SSF53649">
    <property type="entry name" value="Alkaline phosphatase-like"/>
    <property type="match status" value="1"/>
</dbReference>
<feature type="signal peptide" evidence="6">
    <location>
        <begin position="1"/>
        <end position="20"/>
    </location>
</feature>
<dbReference type="EC" id="3.1.6.2" evidence="8"/>
<dbReference type="GO" id="GO:0004065">
    <property type="term" value="F:arylsulfatase activity"/>
    <property type="evidence" value="ECO:0007669"/>
    <property type="project" value="TreeGrafter"/>
</dbReference>
<evidence type="ECO:0000259" key="7">
    <source>
        <dbReference type="Pfam" id="PF00884"/>
    </source>
</evidence>
<evidence type="ECO:0000313" key="9">
    <source>
        <dbReference type="Proteomes" id="UP000005824"/>
    </source>
</evidence>
<dbReference type="EMBL" id="ABVL01000017">
    <property type="protein sequence ID" value="EDY17715.1"/>
    <property type="molecule type" value="Genomic_DNA"/>
</dbReference>
<evidence type="ECO:0000256" key="2">
    <source>
        <dbReference type="ARBA" id="ARBA00022723"/>
    </source>
</evidence>
<accession>B4D764</accession>
<evidence type="ECO:0000313" key="8">
    <source>
        <dbReference type="EMBL" id="EDY17715.1"/>
    </source>
</evidence>
<evidence type="ECO:0000256" key="5">
    <source>
        <dbReference type="SAM" id="MobiDB-lite"/>
    </source>
</evidence>
<dbReference type="Gene3D" id="3.40.720.10">
    <property type="entry name" value="Alkaline Phosphatase, subunit A"/>
    <property type="match status" value="1"/>
</dbReference>
<feature type="chain" id="PRO_5002800604" evidence="6">
    <location>
        <begin position="21"/>
        <end position="499"/>
    </location>
</feature>
<sequence>MKPLRFLFSTLCLLAGAALAADKPNFIIINIDDMGYADIAPFGSKLNRTPNLDRMAQEGRKLTCFYGAPVCSPSRSALMTGCYPKRVLPIPSVLFPGAAVGLNPAEHTVAELLKKSGYATGCIGKWHLGDQPEFLPPRRGFDYYLGLPYSNDMGPGEDGSKSSLGDPIPKPKATPNPSAPIPETGITGNQPPLPMLENEKVIARVRQDEQQGLVDRYTKAAVKFITEHKDKPFFLYLPHNAVHFPIYPGKEWAGKSPNGYYSDWVEQVDWSVGQVLNTLRELKLQDHTFVLFTSDNGGTPRAVNAPLRGFKTTTWEGGMREPTIAWWPGKIPGGTSSDEITGMFDILPTLVNLAGGEVPTDHKIDGGNIWPVLAGEAGAKSPHEVFYYFNGLRLEGVRTGPWKLRFGSAGLAEGKGPVKKPAAPIPDQLYNLQTDIGETTNVADAHPDVVAHLRELADAMKDDLGRDGKGPGVRPLGRVENPQPIISRDGTIRAPFAPK</sequence>
<evidence type="ECO:0000256" key="4">
    <source>
        <dbReference type="ARBA" id="ARBA00022837"/>
    </source>
</evidence>
<feature type="region of interest" description="Disordered" evidence="5">
    <location>
        <begin position="462"/>
        <end position="499"/>
    </location>
</feature>
<keyword evidence="2" id="KW-0479">Metal-binding</keyword>
<dbReference type="GO" id="GO:0046872">
    <property type="term" value="F:metal ion binding"/>
    <property type="evidence" value="ECO:0007669"/>
    <property type="project" value="UniProtKB-KW"/>
</dbReference>
<dbReference type="STRING" id="497964.CfE428DRAFT_4754"/>
<dbReference type="InterPro" id="IPR000917">
    <property type="entry name" value="Sulfatase_N"/>
</dbReference>
<keyword evidence="3 8" id="KW-0378">Hydrolase</keyword>
<feature type="region of interest" description="Disordered" evidence="5">
    <location>
        <begin position="155"/>
        <end position="193"/>
    </location>
</feature>
<reference evidence="8 9" key="1">
    <citation type="journal article" date="2011" name="J. Bacteriol.">
        <title>Genome sequence of Chthoniobacter flavus Ellin428, an aerobic heterotrophic soil bacterium.</title>
        <authorList>
            <person name="Kant R."/>
            <person name="van Passel M.W."/>
            <person name="Palva A."/>
            <person name="Lucas S."/>
            <person name="Lapidus A."/>
            <person name="Glavina Del Rio T."/>
            <person name="Dalin E."/>
            <person name="Tice H."/>
            <person name="Bruce D."/>
            <person name="Goodwin L."/>
            <person name="Pitluck S."/>
            <person name="Larimer F.W."/>
            <person name="Land M.L."/>
            <person name="Hauser L."/>
            <person name="Sangwan P."/>
            <person name="de Vos W.M."/>
            <person name="Janssen P.H."/>
            <person name="Smidt H."/>
        </authorList>
    </citation>
    <scope>NUCLEOTIDE SEQUENCE [LARGE SCALE GENOMIC DNA]</scope>
    <source>
        <strain evidence="8 9">Ellin428</strain>
    </source>
</reference>
<feature type="compositionally biased region" description="Pro residues" evidence="5">
    <location>
        <begin position="168"/>
        <end position="180"/>
    </location>
</feature>
<dbReference type="InterPro" id="IPR017850">
    <property type="entry name" value="Alkaline_phosphatase_core_sf"/>
</dbReference>
<proteinExistence type="inferred from homology"/>
<dbReference type="eggNOG" id="COG3119">
    <property type="taxonomic scope" value="Bacteria"/>
</dbReference>
<dbReference type="Pfam" id="PF00884">
    <property type="entry name" value="Sulfatase"/>
    <property type="match status" value="1"/>
</dbReference>
<comment type="caution">
    <text evidence="8">The sequence shown here is derived from an EMBL/GenBank/DDBJ whole genome shotgun (WGS) entry which is preliminary data.</text>
</comment>
<dbReference type="CDD" id="cd16026">
    <property type="entry name" value="GALNS_like"/>
    <property type="match status" value="1"/>
</dbReference>
<dbReference type="InterPro" id="IPR024607">
    <property type="entry name" value="Sulfatase_CS"/>
</dbReference>
<dbReference type="InParanoid" id="B4D764"/>
<dbReference type="PANTHER" id="PTHR42693:SF53">
    <property type="entry name" value="ENDO-4-O-SULFATASE"/>
    <property type="match status" value="1"/>
</dbReference>
<dbReference type="PANTHER" id="PTHR42693">
    <property type="entry name" value="ARYLSULFATASE FAMILY MEMBER"/>
    <property type="match status" value="1"/>
</dbReference>
<keyword evidence="4" id="KW-0106">Calcium</keyword>
<keyword evidence="6" id="KW-0732">Signal</keyword>
<protein>
    <submittedName>
        <fullName evidence="8">Steryl-sulfatase</fullName>
        <ecNumber evidence="8">3.1.6.2</ecNumber>
    </submittedName>
</protein>
<dbReference type="FunCoup" id="B4D764">
    <property type="interactions" value="131"/>
</dbReference>
<gene>
    <name evidence="8" type="ORF">CfE428DRAFT_4754</name>
</gene>
<dbReference type="PROSITE" id="PS00523">
    <property type="entry name" value="SULFATASE_1"/>
    <property type="match status" value="1"/>
</dbReference>
<dbReference type="InterPro" id="IPR050738">
    <property type="entry name" value="Sulfatase"/>
</dbReference>
<evidence type="ECO:0000256" key="1">
    <source>
        <dbReference type="ARBA" id="ARBA00008779"/>
    </source>
</evidence>
<dbReference type="Pfam" id="PF14707">
    <property type="entry name" value="Sulfatase_C"/>
    <property type="match status" value="1"/>
</dbReference>
<dbReference type="Gene3D" id="3.30.1120.10">
    <property type="match status" value="1"/>
</dbReference>
<organism evidence="8 9">
    <name type="scientific">Chthoniobacter flavus Ellin428</name>
    <dbReference type="NCBI Taxonomy" id="497964"/>
    <lineage>
        <taxon>Bacteria</taxon>
        <taxon>Pseudomonadati</taxon>
        <taxon>Verrucomicrobiota</taxon>
        <taxon>Spartobacteria</taxon>
        <taxon>Chthoniobacterales</taxon>
        <taxon>Chthoniobacteraceae</taxon>
        <taxon>Chthoniobacter</taxon>
    </lineage>
</organism>
<evidence type="ECO:0000256" key="3">
    <source>
        <dbReference type="ARBA" id="ARBA00022801"/>
    </source>
</evidence>
<dbReference type="PROSITE" id="PS00149">
    <property type="entry name" value="SULFATASE_2"/>
    <property type="match status" value="1"/>
</dbReference>
<feature type="domain" description="Sulfatase N-terminal" evidence="7">
    <location>
        <begin position="24"/>
        <end position="355"/>
    </location>
</feature>
<name>B4D764_9BACT</name>
<keyword evidence="9" id="KW-1185">Reference proteome</keyword>
<dbReference type="AlphaFoldDB" id="B4D764"/>
<dbReference type="RefSeq" id="WP_006982075.1">
    <property type="nucleotide sequence ID" value="NZ_ABVL01000017.1"/>
</dbReference>
<dbReference type="Proteomes" id="UP000005824">
    <property type="component" value="Unassembled WGS sequence"/>
</dbReference>
<dbReference type="GO" id="GO:0004773">
    <property type="term" value="F:steryl-sulfatase activity"/>
    <property type="evidence" value="ECO:0007669"/>
    <property type="project" value="UniProtKB-EC"/>
</dbReference>